<evidence type="ECO:0000259" key="6">
    <source>
        <dbReference type="PROSITE" id="PS50931"/>
    </source>
</evidence>
<dbReference type="Proteomes" id="UP000050443">
    <property type="component" value="Unassembled WGS sequence"/>
</dbReference>
<keyword evidence="3" id="KW-0238">DNA-binding</keyword>
<dbReference type="OrthoDB" id="9803735at2"/>
<dbReference type="CDD" id="cd05466">
    <property type="entry name" value="PBP2_LTTR_substrate"/>
    <property type="match status" value="1"/>
</dbReference>
<reference evidence="7 8" key="1">
    <citation type="submission" date="2014-09" db="EMBL/GenBank/DDBJ databases">
        <title>Genome sequence of Flavobacterium aquidurense RC62.</title>
        <authorList>
            <person name="Kim J.F."/>
            <person name="Kwak M.-J."/>
        </authorList>
    </citation>
    <scope>NUCLEOTIDE SEQUENCE [LARGE SCALE GENOMIC DNA]</scope>
    <source>
        <strain evidence="7 8">RC62</strain>
    </source>
</reference>
<keyword evidence="5" id="KW-1133">Transmembrane helix</keyword>
<evidence type="ECO:0000256" key="4">
    <source>
        <dbReference type="ARBA" id="ARBA00023163"/>
    </source>
</evidence>
<dbReference type="SUPFAM" id="SSF53850">
    <property type="entry name" value="Periplasmic binding protein-like II"/>
    <property type="match status" value="1"/>
</dbReference>
<dbReference type="InterPro" id="IPR036390">
    <property type="entry name" value="WH_DNA-bd_sf"/>
</dbReference>
<dbReference type="PROSITE" id="PS50931">
    <property type="entry name" value="HTH_LYSR"/>
    <property type="match status" value="1"/>
</dbReference>
<dbReference type="Gene3D" id="1.10.10.10">
    <property type="entry name" value="Winged helix-like DNA-binding domain superfamily/Winged helix DNA-binding domain"/>
    <property type="match status" value="1"/>
</dbReference>
<dbReference type="Gene3D" id="3.40.190.290">
    <property type="match status" value="1"/>
</dbReference>
<dbReference type="PRINTS" id="PR00039">
    <property type="entry name" value="HTHLYSR"/>
</dbReference>
<dbReference type="Pfam" id="PF03466">
    <property type="entry name" value="LysR_substrate"/>
    <property type="match status" value="1"/>
</dbReference>
<comment type="caution">
    <text evidence="7">The sequence shown here is derived from an EMBL/GenBank/DDBJ whole genome shotgun (WGS) entry which is preliminary data.</text>
</comment>
<dbReference type="InterPro" id="IPR000847">
    <property type="entry name" value="LysR_HTH_N"/>
</dbReference>
<keyword evidence="5" id="KW-0472">Membrane</keyword>
<dbReference type="InterPro" id="IPR036388">
    <property type="entry name" value="WH-like_DNA-bd_sf"/>
</dbReference>
<dbReference type="PATRIC" id="fig|362413.3.peg.1936"/>
<dbReference type="FunFam" id="1.10.10.10:FF:000001">
    <property type="entry name" value="LysR family transcriptional regulator"/>
    <property type="match status" value="1"/>
</dbReference>
<accession>A0A0Q0RQF6</accession>
<keyword evidence="5" id="KW-0812">Transmembrane</keyword>
<keyword evidence="4" id="KW-0804">Transcription</keyword>
<dbReference type="InterPro" id="IPR005119">
    <property type="entry name" value="LysR_subst-bd"/>
</dbReference>
<dbReference type="SUPFAM" id="SSF46785">
    <property type="entry name" value="Winged helix' DNA-binding domain"/>
    <property type="match status" value="1"/>
</dbReference>
<dbReference type="STRING" id="362413.RC62_1989"/>
<evidence type="ECO:0000256" key="1">
    <source>
        <dbReference type="ARBA" id="ARBA00009437"/>
    </source>
</evidence>
<evidence type="ECO:0000313" key="7">
    <source>
        <dbReference type="EMBL" id="KQB38629.1"/>
    </source>
</evidence>
<evidence type="ECO:0000313" key="8">
    <source>
        <dbReference type="Proteomes" id="UP000050443"/>
    </source>
</evidence>
<dbReference type="GO" id="GO:0003677">
    <property type="term" value="F:DNA binding"/>
    <property type="evidence" value="ECO:0007669"/>
    <property type="project" value="UniProtKB-KW"/>
</dbReference>
<gene>
    <name evidence="7" type="ORF">RC62_1989</name>
</gene>
<evidence type="ECO:0000256" key="3">
    <source>
        <dbReference type="ARBA" id="ARBA00023125"/>
    </source>
</evidence>
<dbReference type="InterPro" id="IPR050950">
    <property type="entry name" value="HTH-type_LysR_regulators"/>
</dbReference>
<dbReference type="AlphaFoldDB" id="A0A0Q0RQF6"/>
<dbReference type="GO" id="GO:0003700">
    <property type="term" value="F:DNA-binding transcription factor activity"/>
    <property type="evidence" value="ECO:0007669"/>
    <property type="project" value="InterPro"/>
</dbReference>
<dbReference type="EMBL" id="JRLF01000014">
    <property type="protein sequence ID" value="KQB38629.1"/>
    <property type="molecule type" value="Genomic_DNA"/>
</dbReference>
<feature type="transmembrane region" description="Helical" evidence="5">
    <location>
        <begin position="93"/>
        <end position="113"/>
    </location>
</feature>
<dbReference type="RefSeq" id="WP_055097456.1">
    <property type="nucleotide sequence ID" value="NZ_JRLF01000014.1"/>
</dbReference>
<feature type="domain" description="HTH lysR-type" evidence="6">
    <location>
        <begin position="1"/>
        <end position="58"/>
    </location>
</feature>
<organism evidence="7 8">
    <name type="scientific">Flavobacterium aquidurense</name>
    <dbReference type="NCBI Taxonomy" id="362413"/>
    <lineage>
        <taxon>Bacteria</taxon>
        <taxon>Pseudomonadati</taxon>
        <taxon>Bacteroidota</taxon>
        <taxon>Flavobacteriia</taxon>
        <taxon>Flavobacteriales</taxon>
        <taxon>Flavobacteriaceae</taxon>
        <taxon>Flavobacterium</taxon>
    </lineage>
</organism>
<comment type="similarity">
    <text evidence="1">Belongs to the LysR transcriptional regulatory family.</text>
</comment>
<evidence type="ECO:0000256" key="5">
    <source>
        <dbReference type="SAM" id="Phobius"/>
    </source>
</evidence>
<evidence type="ECO:0000256" key="2">
    <source>
        <dbReference type="ARBA" id="ARBA00023015"/>
    </source>
</evidence>
<dbReference type="PANTHER" id="PTHR30419">
    <property type="entry name" value="HTH-TYPE TRANSCRIPTIONAL REGULATOR YBHD"/>
    <property type="match status" value="1"/>
</dbReference>
<proteinExistence type="inferred from homology"/>
<sequence>MEIYQLEYFIKTAEVLHFTKAAELCFVTQSGLSQQIKKLEEELGMPLFIRIGKKVQLTEAGSVFLIHAKQVIENVQSGKQAIDDLNQMIGGELRIGVTYIFGLLVLPIVNLFAKTYPNLKIVVEYGSTEPLENKLLNNELDLVLVISSKEIKQTIQKIPLFTSNLVMAVAKTHPLAVLDKISFRKIGDYPLILPVRGFSSREFLDELFLKNNMKPKVSIELNAVHALLQLVEESEWVTIVTEKALKGWDNLKAIAITGVPTQRESFMLTIEGAYQKKAVKLFMEEFRKSM</sequence>
<dbReference type="Pfam" id="PF00126">
    <property type="entry name" value="HTH_1"/>
    <property type="match status" value="1"/>
</dbReference>
<name>A0A0Q0RQF6_9FLAO</name>
<dbReference type="GO" id="GO:0005829">
    <property type="term" value="C:cytosol"/>
    <property type="evidence" value="ECO:0007669"/>
    <property type="project" value="TreeGrafter"/>
</dbReference>
<protein>
    <submittedName>
        <fullName evidence="7">LysR family transcriptional regulator</fullName>
    </submittedName>
</protein>
<keyword evidence="2" id="KW-0805">Transcription regulation</keyword>